<organism evidence="2 3">
    <name type="scientific">Phanerochaete sordida</name>
    <dbReference type="NCBI Taxonomy" id="48140"/>
    <lineage>
        <taxon>Eukaryota</taxon>
        <taxon>Fungi</taxon>
        <taxon>Dikarya</taxon>
        <taxon>Basidiomycota</taxon>
        <taxon>Agaricomycotina</taxon>
        <taxon>Agaricomycetes</taxon>
        <taxon>Polyporales</taxon>
        <taxon>Phanerochaetaceae</taxon>
        <taxon>Phanerochaete</taxon>
    </lineage>
</organism>
<feature type="region of interest" description="Disordered" evidence="1">
    <location>
        <begin position="1"/>
        <end position="67"/>
    </location>
</feature>
<evidence type="ECO:0000313" key="3">
    <source>
        <dbReference type="Proteomes" id="UP000703269"/>
    </source>
</evidence>
<accession>A0A9P3G8H3</accession>
<feature type="region of interest" description="Disordered" evidence="1">
    <location>
        <begin position="130"/>
        <end position="149"/>
    </location>
</feature>
<dbReference type="EMBL" id="BPQB01000014">
    <property type="protein sequence ID" value="GJE89759.1"/>
    <property type="molecule type" value="Genomic_DNA"/>
</dbReference>
<keyword evidence="3" id="KW-1185">Reference proteome</keyword>
<reference evidence="2 3" key="1">
    <citation type="submission" date="2021-08" db="EMBL/GenBank/DDBJ databases">
        <title>Draft Genome Sequence of Phanerochaete sordida strain YK-624.</title>
        <authorList>
            <person name="Mori T."/>
            <person name="Dohra H."/>
            <person name="Suzuki T."/>
            <person name="Kawagishi H."/>
            <person name="Hirai H."/>
        </authorList>
    </citation>
    <scope>NUCLEOTIDE SEQUENCE [LARGE SCALE GENOMIC DNA]</scope>
    <source>
        <strain evidence="2 3">YK-624</strain>
    </source>
</reference>
<protein>
    <submittedName>
        <fullName evidence="2">Uncharacterized protein</fullName>
    </submittedName>
</protein>
<name>A0A9P3G8H3_9APHY</name>
<dbReference type="Proteomes" id="UP000703269">
    <property type="component" value="Unassembled WGS sequence"/>
</dbReference>
<evidence type="ECO:0000256" key="1">
    <source>
        <dbReference type="SAM" id="MobiDB-lite"/>
    </source>
</evidence>
<proteinExistence type="predicted"/>
<comment type="caution">
    <text evidence="2">The sequence shown here is derived from an EMBL/GenBank/DDBJ whole genome shotgun (WGS) entry which is preliminary data.</text>
</comment>
<sequence length="227" mass="25093">MRPCLPSVTAGPLTRPRIYSSGLRAARGTAGPREKSPTRRARRRSRAPPPCSDRSSMASVSTPPIPHRRRCEVPSAGCFLHQADRLCRGTGRSRRLRAQEGRREASSGASIRPWAARCRRGASWNETWLGRRGARPLPPSPQSLGTCAHRPRTRHPLLREVRRTTATGFAGCAATMAEMQGTAARSKARTGFRRRLPLLARPTPSTARFGRLNRTREALKRYASRGS</sequence>
<dbReference type="AlphaFoldDB" id="A0A9P3G8H3"/>
<evidence type="ECO:0000313" key="2">
    <source>
        <dbReference type="EMBL" id="GJE89759.1"/>
    </source>
</evidence>
<gene>
    <name evidence="2" type="ORF">PsYK624_058660</name>
</gene>